<dbReference type="InterPro" id="IPR029675">
    <property type="entry name" value="PGAP4"/>
</dbReference>
<dbReference type="GO" id="GO:0000139">
    <property type="term" value="C:Golgi membrane"/>
    <property type="evidence" value="ECO:0007669"/>
    <property type="project" value="InterPro"/>
</dbReference>
<feature type="transmembrane region" description="Helical" evidence="1">
    <location>
        <begin position="288"/>
        <end position="308"/>
    </location>
</feature>
<accession>A0A401TDU9</accession>
<sequence>MKCAKQSGGGAGSPWRLLPRLRRPWVHALLLYALTFGVVLPLLCQSLRQSRYFRQAAHLRRLTQEALERSEARGEEAERYVRAATRPGDPGEAHGTPLVVAVVTTTRHQGASYRYYLQVVAALHRLLGACQDCRGYRLLACNVDPDPEGHREALEAAHLIPTVHRFGQGRGPVRGADNRFEKEKEDYLYCLQEALSNYDPQHVVLLEDDAVPKEDFFPVLRDLLERRLTSPTTRGALYVKLYHPERLQGYLNPEPMRILEWLGLGALGGTSLGIIYRKLCGRASVTLSWAVLAVYTMLVVELAGRHYLLESRRLSPQLYSLVPATECCTPAMLFSAPAARRVLAYLGDVRCRPGYAKDTALYALLRVHGETAYALEPNLV</sequence>
<keyword evidence="1" id="KW-1133">Transmembrane helix</keyword>
<evidence type="ECO:0000256" key="1">
    <source>
        <dbReference type="SAM" id="Phobius"/>
    </source>
</evidence>
<dbReference type="CDD" id="cd22190">
    <property type="entry name" value="PGAP4"/>
    <property type="match status" value="1"/>
</dbReference>
<evidence type="ECO:0000313" key="2">
    <source>
        <dbReference type="EMBL" id="GCC40807.1"/>
    </source>
</evidence>
<keyword evidence="1" id="KW-0472">Membrane</keyword>
<dbReference type="OrthoDB" id="2016523at2759"/>
<dbReference type="GO" id="GO:0016757">
    <property type="term" value="F:glycosyltransferase activity"/>
    <property type="evidence" value="ECO:0007669"/>
    <property type="project" value="InterPro"/>
</dbReference>
<feature type="transmembrane region" description="Helical" evidence="1">
    <location>
        <begin position="258"/>
        <end position="276"/>
    </location>
</feature>
<dbReference type="EMBL" id="BEZZ01041815">
    <property type="protein sequence ID" value="GCC40807.1"/>
    <property type="molecule type" value="Genomic_DNA"/>
</dbReference>
<evidence type="ECO:0008006" key="4">
    <source>
        <dbReference type="Google" id="ProtNLM"/>
    </source>
</evidence>
<evidence type="ECO:0000313" key="3">
    <source>
        <dbReference type="Proteomes" id="UP000287033"/>
    </source>
</evidence>
<dbReference type="OMA" id="RPHEFRE"/>
<dbReference type="PANTHER" id="PTHR31410:SF1">
    <property type="entry name" value="POST-GPI ATTACHMENT TO PROTEINS FACTOR 4"/>
    <property type="match status" value="1"/>
</dbReference>
<gene>
    <name evidence="2" type="ORF">chiPu_0024566</name>
</gene>
<name>A0A401TDU9_CHIPU</name>
<dbReference type="Proteomes" id="UP000287033">
    <property type="component" value="Unassembled WGS sequence"/>
</dbReference>
<proteinExistence type="predicted"/>
<reference evidence="2 3" key="1">
    <citation type="journal article" date="2018" name="Nat. Ecol. Evol.">
        <title>Shark genomes provide insights into elasmobranch evolution and the origin of vertebrates.</title>
        <authorList>
            <person name="Hara Y"/>
            <person name="Yamaguchi K"/>
            <person name="Onimaru K"/>
            <person name="Kadota M"/>
            <person name="Koyanagi M"/>
            <person name="Keeley SD"/>
            <person name="Tatsumi K"/>
            <person name="Tanaka K"/>
            <person name="Motone F"/>
            <person name="Kageyama Y"/>
            <person name="Nozu R"/>
            <person name="Adachi N"/>
            <person name="Nishimura O"/>
            <person name="Nakagawa R"/>
            <person name="Tanegashima C"/>
            <person name="Kiyatake I"/>
            <person name="Matsumoto R"/>
            <person name="Murakumo K"/>
            <person name="Nishida K"/>
            <person name="Terakita A"/>
            <person name="Kuratani S"/>
            <person name="Sato K"/>
            <person name="Hyodo S Kuraku.S."/>
        </authorList>
    </citation>
    <scope>NUCLEOTIDE SEQUENCE [LARGE SCALE GENOMIC DNA]</scope>
</reference>
<dbReference type="PANTHER" id="PTHR31410">
    <property type="entry name" value="TRANSMEMBRANE PROTEIN 246"/>
    <property type="match status" value="1"/>
</dbReference>
<protein>
    <recommendedName>
        <fullName evidence="4">Transmembrane protein 246</fullName>
    </recommendedName>
</protein>
<dbReference type="GO" id="GO:0006506">
    <property type="term" value="P:GPI anchor biosynthetic process"/>
    <property type="evidence" value="ECO:0007669"/>
    <property type="project" value="InterPro"/>
</dbReference>
<feature type="transmembrane region" description="Helical" evidence="1">
    <location>
        <begin position="25"/>
        <end position="44"/>
    </location>
</feature>
<keyword evidence="1" id="KW-0812">Transmembrane</keyword>
<dbReference type="AlphaFoldDB" id="A0A401TDU9"/>
<comment type="caution">
    <text evidence="2">The sequence shown here is derived from an EMBL/GenBank/DDBJ whole genome shotgun (WGS) entry which is preliminary data.</text>
</comment>
<organism evidence="2 3">
    <name type="scientific">Chiloscyllium punctatum</name>
    <name type="common">Brownbanded bambooshark</name>
    <name type="synonym">Hemiscyllium punctatum</name>
    <dbReference type="NCBI Taxonomy" id="137246"/>
    <lineage>
        <taxon>Eukaryota</taxon>
        <taxon>Metazoa</taxon>
        <taxon>Chordata</taxon>
        <taxon>Craniata</taxon>
        <taxon>Vertebrata</taxon>
        <taxon>Chondrichthyes</taxon>
        <taxon>Elasmobranchii</taxon>
        <taxon>Galeomorphii</taxon>
        <taxon>Galeoidea</taxon>
        <taxon>Orectolobiformes</taxon>
        <taxon>Hemiscylliidae</taxon>
        <taxon>Chiloscyllium</taxon>
    </lineage>
</organism>
<keyword evidence="3" id="KW-1185">Reference proteome</keyword>
<feature type="non-terminal residue" evidence="2">
    <location>
        <position position="380"/>
    </location>
</feature>